<dbReference type="GO" id="GO:0019005">
    <property type="term" value="C:SCF ubiquitin ligase complex"/>
    <property type="evidence" value="ECO:0000318"/>
    <property type="project" value="GO_Central"/>
</dbReference>
<name>E9HD76_DAPPU</name>
<dbReference type="InterPro" id="IPR032675">
    <property type="entry name" value="LRR_dom_sf"/>
</dbReference>
<dbReference type="HOGENOM" id="CLU_033667_0_0_1"/>
<accession>E9HD76</accession>
<gene>
    <name evidence="1" type="ORF">DAPPUDRAFT_300521</name>
</gene>
<dbReference type="AlphaFoldDB" id="E9HD76"/>
<dbReference type="SUPFAM" id="SSF52047">
    <property type="entry name" value="RNI-like"/>
    <property type="match status" value="1"/>
</dbReference>
<dbReference type="GO" id="GO:0031146">
    <property type="term" value="P:SCF-dependent proteasomal ubiquitin-dependent protein catabolic process"/>
    <property type="evidence" value="ECO:0000318"/>
    <property type="project" value="GO_Central"/>
</dbReference>
<dbReference type="PANTHER" id="PTHR13318:SF247">
    <property type="entry name" value="GH16156P"/>
    <property type="match status" value="1"/>
</dbReference>
<dbReference type="OrthoDB" id="16120at2759"/>
<organism evidence="1 2">
    <name type="scientific">Daphnia pulex</name>
    <name type="common">Water flea</name>
    <dbReference type="NCBI Taxonomy" id="6669"/>
    <lineage>
        <taxon>Eukaryota</taxon>
        <taxon>Metazoa</taxon>
        <taxon>Ecdysozoa</taxon>
        <taxon>Arthropoda</taxon>
        <taxon>Crustacea</taxon>
        <taxon>Branchiopoda</taxon>
        <taxon>Diplostraca</taxon>
        <taxon>Cladocera</taxon>
        <taxon>Anomopoda</taxon>
        <taxon>Daphniidae</taxon>
        <taxon>Daphnia</taxon>
    </lineage>
</organism>
<proteinExistence type="predicted"/>
<dbReference type="Proteomes" id="UP000000305">
    <property type="component" value="Unassembled WGS sequence"/>
</dbReference>
<dbReference type="PANTHER" id="PTHR13318">
    <property type="entry name" value="PARTNER OF PAIRED, ISOFORM B-RELATED"/>
    <property type="match status" value="1"/>
</dbReference>
<dbReference type="Gene3D" id="3.80.10.10">
    <property type="entry name" value="Ribonuclease Inhibitor"/>
    <property type="match status" value="2"/>
</dbReference>
<keyword evidence="2" id="KW-1185">Reference proteome</keyword>
<protein>
    <submittedName>
        <fullName evidence="1">Uncharacterized protein</fullName>
    </submittedName>
</protein>
<dbReference type="InParanoid" id="E9HD76"/>
<dbReference type="KEGG" id="dpx:DAPPUDRAFT_300521"/>
<evidence type="ECO:0000313" key="1">
    <source>
        <dbReference type="EMBL" id="EFX70334.1"/>
    </source>
</evidence>
<sequence>MPQPKWYHKSLSELCMDSMVDNMEKWTASRSFVHVSTPFYLLPSHCLEYIIQCLNEDERLKEEMFDLLINPHSKVLDLSRNAFVFTEKGVKRHLRIQLTTLKFCSNELPSPTQVEETFTPMLQLFEHLQILDLSNSIYGAICMLNLGSTCKPKIRELLVDFCPRVTDLVMQVFCKGQSSLHKLSVLGTKVTHAGIRFAIEHLPELKELGSTTDIPQVLYRIRESKKYSLTKLSMGTIEPNLTPYVPYKKGNVSLMVEMCPSLVDLFIDVKGGEGFTNEELLGFRELKLIKNIEIGKTFMPSFSIHGGLIPLLQVHGPTLEKLYLPLMEVTNEEVDLIIECCPNIRRLLLAIESRRNLETPEPVVDGVYSSLRYSKEVIPLRMLEEIILSSADYSSPFAISRKLLLLLLFSPSLTLISICDCITLDDQIIEEACTRNSFKYLTKLSLYGCSNVSQKGIDFFMNETNPLAEITLVDCGNVNLEHMKTMAQEKHWNQVYIDVS</sequence>
<dbReference type="EMBL" id="GL732622">
    <property type="protein sequence ID" value="EFX70334.1"/>
    <property type="molecule type" value="Genomic_DNA"/>
</dbReference>
<reference evidence="1 2" key="1">
    <citation type="journal article" date="2011" name="Science">
        <title>The ecoresponsive genome of Daphnia pulex.</title>
        <authorList>
            <person name="Colbourne J.K."/>
            <person name="Pfrender M.E."/>
            <person name="Gilbert D."/>
            <person name="Thomas W.K."/>
            <person name="Tucker A."/>
            <person name="Oakley T.H."/>
            <person name="Tokishita S."/>
            <person name="Aerts A."/>
            <person name="Arnold G.J."/>
            <person name="Basu M.K."/>
            <person name="Bauer D.J."/>
            <person name="Caceres C.E."/>
            <person name="Carmel L."/>
            <person name="Casola C."/>
            <person name="Choi J.H."/>
            <person name="Detter J.C."/>
            <person name="Dong Q."/>
            <person name="Dusheyko S."/>
            <person name="Eads B.D."/>
            <person name="Frohlich T."/>
            <person name="Geiler-Samerotte K.A."/>
            <person name="Gerlach D."/>
            <person name="Hatcher P."/>
            <person name="Jogdeo S."/>
            <person name="Krijgsveld J."/>
            <person name="Kriventseva E.V."/>
            <person name="Kultz D."/>
            <person name="Laforsch C."/>
            <person name="Lindquist E."/>
            <person name="Lopez J."/>
            <person name="Manak J.R."/>
            <person name="Muller J."/>
            <person name="Pangilinan J."/>
            <person name="Patwardhan R.P."/>
            <person name="Pitluck S."/>
            <person name="Pritham E.J."/>
            <person name="Rechtsteiner A."/>
            <person name="Rho M."/>
            <person name="Rogozin I.B."/>
            <person name="Sakarya O."/>
            <person name="Salamov A."/>
            <person name="Schaack S."/>
            <person name="Shapiro H."/>
            <person name="Shiga Y."/>
            <person name="Skalitzky C."/>
            <person name="Smith Z."/>
            <person name="Souvorov A."/>
            <person name="Sung W."/>
            <person name="Tang Z."/>
            <person name="Tsuchiya D."/>
            <person name="Tu H."/>
            <person name="Vos H."/>
            <person name="Wang M."/>
            <person name="Wolf Y.I."/>
            <person name="Yamagata H."/>
            <person name="Yamada T."/>
            <person name="Ye Y."/>
            <person name="Shaw J.R."/>
            <person name="Andrews J."/>
            <person name="Crease T.J."/>
            <person name="Tang H."/>
            <person name="Lucas S.M."/>
            <person name="Robertson H.M."/>
            <person name="Bork P."/>
            <person name="Koonin E.V."/>
            <person name="Zdobnov E.M."/>
            <person name="Grigoriev I.V."/>
            <person name="Lynch M."/>
            <person name="Boore J.L."/>
        </authorList>
    </citation>
    <scope>NUCLEOTIDE SEQUENCE [LARGE SCALE GENOMIC DNA]</scope>
</reference>
<evidence type="ECO:0000313" key="2">
    <source>
        <dbReference type="Proteomes" id="UP000000305"/>
    </source>
</evidence>
<dbReference type="PhylomeDB" id="E9HD76"/>